<keyword evidence="6" id="KW-1185">Reference proteome</keyword>
<dbReference type="RefSeq" id="WP_092796287.1">
    <property type="nucleotide sequence ID" value="NZ_DASWWU010000004.1"/>
</dbReference>
<dbReference type="Pfam" id="PF08534">
    <property type="entry name" value="Redoxin"/>
    <property type="match status" value="1"/>
</dbReference>
<dbReference type="EMBL" id="FNXF01000018">
    <property type="protein sequence ID" value="SEI09746.1"/>
    <property type="molecule type" value="Genomic_DNA"/>
</dbReference>
<accession>A0A1H6NAU9</accession>
<dbReference type="Proteomes" id="UP000199371">
    <property type="component" value="Unassembled WGS sequence"/>
</dbReference>
<dbReference type="InterPro" id="IPR013766">
    <property type="entry name" value="Thioredoxin_domain"/>
</dbReference>
<dbReference type="CDD" id="cd03014">
    <property type="entry name" value="PRX_Atyp2cys"/>
    <property type="match status" value="1"/>
</dbReference>
<evidence type="ECO:0000313" key="6">
    <source>
        <dbReference type="Proteomes" id="UP000199371"/>
    </source>
</evidence>
<feature type="signal peptide" evidence="3">
    <location>
        <begin position="1"/>
        <end position="26"/>
    </location>
</feature>
<dbReference type="AlphaFoldDB" id="A0A1H6NAU9"/>
<evidence type="ECO:0000256" key="3">
    <source>
        <dbReference type="SAM" id="SignalP"/>
    </source>
</evidence>
<evidence type="ECO:0000256" key="1">
    <source>
        <dbReference type="ARBA" id="ARBA00023157"/>
    </source>
</evidence>
<feature type="domain" description="Thioredoxin" evidence="4">
    <location>
        <begin position="54"/>
        <end position="204"/>
    </location>
</feature>
<evidence type="ECO:0000313" key="5">
    <source>
        <dbReference type="EMBL" id="SEI09746.1"/>
    </source>
</evidence>
<reference evidence="6" key="1">
    <citation type="submission" date="2016-10" db="EMBL/GenBank/DDBJ databases">
        <authorList>
            <person name="Varghese N."/>
            <person name="Submissions S."/>
        </authorList>
    </citation>
    <scope>NUCLEOTIDE SEQUENCE [LARGE SCALE GENOMIC DNA]</scope>
    <source>
        <strain evidence="6">DSM 17616</strain>
    </source>
</reference>
<dbReference type="STRING" id="173990.SAMN05660691_03616"/>
<keyword evidence="2" id="KW-0676">Redox-active center</keyword>
<feature type="chain" id="PRO_5011765788" evidence="3">
    <location>
        <begin position="27"/>
        <end position="206"/>
    </location>
</feature>
<dbReference type="InterPro" id="IPR036249">
    <property type="entry name" value="Thioredoxin-like_sf"/>
</dbReference>
<keyword evidence="3" id="KW-0732">Signal</keyword>
<dbReference type="SUPFAM" id="SSF52833">
    <property type="entry name" value="Thioredoxin-like"/>
    <property type="match status" value="1"/>
</dbReference>
<dbReference type="InterPro" id="IPR050455">
    <property type="entry name" value="Tpx_Peroxidase_subfamily"/>
</dbReference>
<dbReference type="PANTHER" id="PTHR43110:SF1">
    <property type="entry name" value="THIOL PEROXIDASE"/>
    <property type="match status" value="1"/>
</dbReference>
<evidence type="ECO:0000259" key="4">
    <source>
        <dbReference type="PROSITE" id="PS51352"/>
    </source>
</evidence>
<keyword evidence="1" id="KW-1015">Disulfide bond</keyword>
<gene>
    <name evidence="5" type="ORF">SAMN05660691_03616</name>
</gene>
<dbReference type="GO" id="GO:0008379">
    <property type="term" value="F:thioredoxin peroxidase activity"/>
    <property type="evidence" value="ECO:0007669"/>
    <property type="project" value="InterPro"/>
</dbReference>
<dbReference type="PROSITE" id="PS51352">
    <property type="entry name" value="THIOREDOXIN_2"/>
    <property type="match status" value="1"/>
</dbReference>
<proteinExistence type="predicted"/>
<dbReference type="OrthoDB" id="9781543at2"/>
<dbReference type="Gene3D" id="3.40.30.10">
    <property type="entry name" value="Glutaredoxin"/>
    <property type="match status" value="1"/>
</dbReference>
<keyword evidence="5" id="KW-0560">Oxidoreductase</keyword>
<dbReference type="InterPro" id="IPR002065">
    <property type="entry name" value="TPX"/>
</dbReference>
<dbReference type="InterPro" id="IPR013740">
    <property type="entry name" value="Redoxin"/>
</dbReference>
<dbReference type="PANTHER" id="PTHR43110">
    <property type="entry name" value="THIOL PEROXIDASE"/>
    <property type="match status" value="1"/>
</dbReference>
<organism evidence="5 6">
    <name type="scientific">Rheinheimera pacifica</name>
    <dbReference type="NCBI Taxonomy" id="173990"/>
    <lineage>
        <taxon>Bacteria</taxon>
        <taxon>Pseudomonadati</taxon>
        <taxon>Pseudomonadota</taxon>
        <taxon>Gammaproteobacteria</taxon>
        <taxon>Chromatiales</taxon>
        <taxon>Chromatiaceae</taxon>
        <taxon>Rheinheimera</taxon>
    </lineage>
</organism>
<protein>
    <submittedName>
        <fullName evidence="5">Thiol peroxidase, atypical 2-Cys peroxiredoxin</fullName>
    </submittedName>
</protein>
<name>A0A1H6NAU9_9GAMM</name>
<keyword evidence="5" id="KW-0575">Peroxidase</keyword>
<sequence length="206" mass="22714">MSALSFTCRKFVIAGCLLSLSTLAGAVDLQERLPERLSKVKAGEQQIVLLGKKAEVGKKAPAFKVVDAGFKQTELKDFKGKTVLISVVPSVDTGICSLQTKRFNTEVAKLPEDVVMLTISTDLPFAQKRYCQQEQIDKLIVLSDAVWRDFGSNYGLLIKDMGLLTRTVLIIDNEGKLVYQQMVDELAKEPDYDAALNALQQVISKS</sequence>
<dbReference type="NCBIfam" id="NF001808">
    <property type="entry name" value="PRK00522.1"/>
    <property type="match status" value="1"/>
</dbReference>
<evidence type="ECO:0000256" key="2">
    <source>
        <dbReference type="ARBA" id="ARBA00023284"/>
    </source>
</evidence>